<keyword evidence="4 8" id="KW-0317">Glutathione biosynthesis</keyword>
<dbReference type="EMBL" id="JACHGR010000010">
    <property type="protein sequence ID" value="MBB6056812.1"/>
    <property type="molecule type" value="Genomic_DNA"/>
</dbReference>
<keyword evidence="6 8" id="KW-0067">ATP-binding</keyword>
<dbReference type="GO" id="GO:0046872">
    <property type="term" value="F:metal ion binding"/>
    <property type="evidence" value="ECO:0007669"/>
    <property type="project" value="TreeGrafter"/>
</dbReference>
<protein>
    <recommendedName>
        <fullName evidence="8">Glutamate--cysteine ligase</fullName>
        <ecNumber evidence="8">6.3.2.2</ecNumber>
    </recommendedName>
    <alternativeName>
        <fullName evidence="8">Gamma-ECS</fullName>
        <shortName evidence="8">GCS</shortName>
    </alternativeName>
    <alternativeName>
        <fullName evidence="8">Gamma-glutamylcysteine synthetase</fullName>
    </alternativeName>
</protein>
<keyword evidence="5 8" id="KW-0547">Nucleotide-binding</keyword>
<dbReference type="Gene3D" id="3.30.590.20">
    <property type="match status" value="1"/>
</dbReference>
<dbReference type="GO" id="GO:0004357">
    <property type="term" value="F:glutamate-cysteine ligase activity"/>
    <property type="evidence" value="ECO:0007669"/>
    <property type="project" value="UniProtKB-UniRule"/>
</dbReference>
<comment type="pathway">
    <text evidence="1 8 9">Sulfur metabolism; glutathione biosynthesis; glutathione from L-cysteine and L-glutamate: step 1/2.</text>
</comment>
<dbReference type="SUPFAM" id="SSF55931">
    <property type="entry name" value="Glutamine synthetase/guanido kinase"/>
    <property type="match status" value="1"/>
</dbReference>
<evidence type="ECO:0000256" key="4">
    <source>
        <dbReference type="ARBA" id="ARBA00022684"/>
    </source>
</evidence>
<dbReference type="AlphaFoldDB" id="A0A841GQG7"/>
<dbReference type="InterPro" id="IPR007370">
    <property type="entry name" value="Glu_cys_ligase"/>
</dbReference>
<evidence type="ECO:0000256" key="8">
    <source>
        <dbReference type="HAMAP-Rule" id="MF_00578"/>
    </source>
</evidence>
<reference evidence="11 12" key="1">
    <citation type="submission" date="2020-08" db="EMBL/GenBank/DDBJ databases">
        <title>Genomic Encyclopedia of Type Strains, Phase IV (KMG-IV): sequencing the most valuable type-strain genomes for metagenomic binning, comparative biology and taxonomic classification.</title>
        <authorList>
            <person name="Goeker M."/>
        </authorList>
    </citation>
    <scope>NUCLEOTIDE SEQUENCE [LARGE SCALE GENOMIC DNA]</scope>
    <source>
        <strain evidence="11 12">DSM 22975</strain>
    </source>
</reference>
<dbReference type="RefSeq" id="WP_188027533.1">
    <property type="nucleotide sequence ID" value="NZ_JACHGR010000010.1"/>
</dbReference>
<gene>
    <name evidence="8" type="primary">gshA</name>
    <name evidence="11" type="ORF">HNR75_002759</name>
</gene>
<evidence type="ECO:0000313" key="11">
    <source>
        <dbReference type="EMBL" id="MBB6056812.1"/>
    </source>
</evidence>
<evidence type="ECO:0000256" key="9">
    <source>
        <dbReference type="RuleBase" id="RU004391"/>
    </source>
</evidence>
<evidence type="ECO:0000256" key="2">
    <source>
        <dbReference type="ARBA" id="ARBA00008772"/>
    </source>
</evidence>
<dbReference type="HAMAP" id="MF_00578">
    <property type="entry name" value="Glu_cys_ligase"/>
    <property type="match status" value="1"/>
</dbReference>
<dbReference type="InterPro" id="IPR014746">
    <property type="entry name" value="Gln_synth/guanido_kin_cat_dom"/>
</dbReference>
<dbReference type="PANTHER" id="PTHR38761:SF1">
    <property type="entry name" value="GLUTAMATE--CYSTEINE LIGASE"/>
    <property type="match status" value="1"/>
</dbReference>
<dbReference type="NCBIfam" id="TIGR01434">
    <property type="entry name" value="glu_cys_ligase"/>
    <property type="match status" value="1"/>
</dbReference>
<dbReference type="GO" id="GO:0005524">
    <property type="term" value="F:ATP binding"/>
    <property type="evidence" value="ECO:0007669"/>
    <property type="project" value="UniProtKB-KW"/>
</dbReference>
<comment type="catalytic activity">
    <reaction evidence="7 8 9">
        <text>L-cysteine + L-glutamate + ATP = gamma-L-glutamyl-L-cysteine + ADP + phosphate + H(+)</text>
        <dbReference type="Rhea" id="RHEA:13285"/>
        <dbReference type="ChEBI" id="CHEBI:15378"/>
        <dbReference type="ChEBI" id="CHEBI:29985"/>
        <dbReference type="ChEBI" id="CHEBI:30616"/>
        <dbReference type="ChEBI" id="CHEBI:35235"/>
        <dbReference type="ChEBI" id="CHEBI:43474"/>
        <dbReference type="ChEBI" id="CHEBI:58173"/>
        <dbReference type="ChEBI" id="CHEBI:456216"/>
        <dbReference type="EC" id="6.3.2.2"/>
    </reaction>
</comment>
<dbReference type="Pfam" id="PF04262">
    <property type="entry name" value="Glu_cys_ligase"/>
    <property type="match status" value="1"/>
</dbReference>
<keyword evidence="3 8" id="KW-0436">Ligase</keyword>
<dbReference type="GO" id="GO:0006750">
    <property type="term" value="P:glutathione biosynthetic process"/>
    <property type="evidence" value="ECO:0007669"/>
    <property type="project" value="UniProtKB-UniRule"/>
</dbReference>
<dbReference type="EC" id="6.3.2.2" evidence="8"/>
<evidence type="ECO:0000256" key="3">
    <source>
        <dbReference type="ARBA" id="ARBA00022598"/>
    </source>
</evidence>
<evidence type="ECO:0000256" key="7">
    <source>
        <dbReference type="ARBA" id="ARBA00048819"/>
    </source>
</evidence>
<dbReference type="GO" id="GO:0005829">
    <property type="term" value="C:cytosol"/>
    <property type="evidence" value="ECO:0007669"/>
    <property type="project" value="TreeGrafter"/>
</dbReference>
<evidence type="ECO:0000256" key="5">
    <source>
        <dbReference type="ARBA" id="ARBA00022741"/>
    </source>
</evidence>
<evidence type="ECO:0000256" key="6">
    <source>
        <dbReference type="ARBA" id="ARBA00022840"/>
    </source>
</evidence>
<proteinExistence type="inferred from homology"/>
<dbReference type="PANTHER" id="PTHR38761">
    <property type="entry name" value="GLUTAMATE--CYSTEINE LIGASE"/>
    <property type="match status" value="1"/>
</dbReference>
<dbReference type="Proteomes" id="UP000585721">
    <property type="component" value="Unassembled WGS sequence"/>
</dbReference>
<evidence type="ECO:0000313" key="12">
    <source>
        <dbReference type="Proteomes" id="UP000585721"/>
    </source>
</evidence>
<comment type="caution">
    <text evidence="11">The sequence shown here is derived from an EMBL/GenBank/DDBJ whole genome shotgun (WGS) entry which is preliminary data.</text>
</comment>
<evidence type="ECO:0000256" key="1">
    <source>
        <dbReference type="ARBA" id="ARBA00005006"/>
    </source>
</evidence>
<name>A0A841GQG7_9GAMM</name>
<feature type="domain" description="Glutamate--cysteine ligase" evidence="10">
    <location>
        <begin position="12"/>
        <end position="385"/>
    </location>
</feature>
<accession>A0A841GQG7</accession>
<dbReference type="InterPro" id="IPR006334">
    <property type="entry name" value="Glut_cys_ligase"/>
</dbReference>
<dbReference type="UniPathway" id="UPA00142">
    <property type="reaction ID" value="UER00209"/>
</dbReference>
<evidence type="ECO:0000259" key="10">
    <source>
        <dbReference type="Pfam" id="PF04262"/>
    </source>
</evidence>
<keyword evidence="12" id="KW-1185">Reference proteome</keyword>
<organism evidence="11 12">
    <name type="scientific">Tolumonas osonensis</name>
    <dbReference type="NCBI Taxonomy" id="675874"/>
    <lineage>
        <taxon>Bacteria</taxon>
        <taxon>Pseudomonadati</taxon>
        <taxon>Pseudomonadota</taxon>
        <taxon>Gammaproteobacteria</taxon>
        <taxon>Aeromonadales</taxon>
        <taxon>Aeromonadaceae</taxon>
        <taxon>Tolumonas</taxon>
    </lineage>
</organism>
<sequence length="536" mass="61146">MSSPSFLSEIIEQLSAPERVFAVRGIRRGIERESLRITPEGRLSSLDHPRQLGSALTHANITTDYSESLMEFITPVSDSLDVLLAQLGDIHLFTMQHIGDERLWPLSMPCFIGGEESIRLAQYGRSNIGRMKTLYRQGLHHRYGSMMQVIAGVHFNFSMPDSFWSEWQQLQNPECCQCKLISDSYMGLIRNVYRFGWLIPYLFGASPALCSSFLQGRDTGLPFERVGKGTLYLPYATSLRLSDLGYTNKSQAGLNISHSSLPDYLTSVRRALDTKDDTFTAMGIKVGDEYRQLNDHVLQLENELYAPIRPKRTPRSGERALVALERRGIDYIELRTLDINPFTPCGVELQQLRFLDLFLVWCLLRPSPVLDAAEIERNHYNMNQVALEGRRPGLQLRTAQGEIPLRVWSEQLFDELQLVAQLLDRAYGRVHYQLALQAQHDKLADPEKTLSAQVLAHLLAHDLDNDEFGRQQAELFRQQLLHAPLQYWEANYFADEAQASLLKQAELEADDHQSFDDFLRHYLQLPTAGYVPCGTE</sequence>
<comment type="similarity">
    <text evidence="2 8">Belongs to the glutamate--cysteine ligase type 1 family. Type 1 subfamily.</text>
</comment>